<proteinExistence type="predicted"/>
<accession>A0A0F9RNV6</accession>
<protein>
    <submittedName>
        <fullName evidence="1">Uncharacterized protein</fullName>
    </submittedName>
</protein>
<evidence type="ECO:0000313" key="1">
    <source>
        <dbReference type="EMBL" id="KKN56389.1"/>
    </source>
</evidence>
<dbReference type="AlphaFoldDB" id="A0A0F9RNV6"/>
<reference evidence="1" key="1">
    <citation type="journal article" date="2015" name="Nature">
        <title>Complex archaea that bridge the gap between prokaryotes and eukaryotes.</title>
        <authorList>
            <person name="Spang A."/>
            <person name="Saw J.H."/>
            <person name="Jorgensen S.L."/>
            <person name="Zaremba-Niedzwiedzka K."/>
            <person name="Martijn J."/>
            <person name="Lind A.E."/>
            <person name="van Eijk R."/>
            <person name="Schleper C."/>
            <person name="Guy L."/>
            <person name="Ettema T.J."/>
        </authorList>
    </citation>
    <scope>NUCLEOTIDE SEQUENCE</scope>
</reference>
<sequence length="84" mass="9177">MPEGRGYEPGIRGDERAVSYHTNAGYTVVSGGGVFKEGAQFLMGHFDRSLKMGVWPVGMIVERDGQKYKVVLSLVEESGRGVKD</sequence>
<gene>
    <name evidence="1" type="ORF">LCGC14_0573000</name>
</gene>
<dbReference type="EMBL" id="LAZR01000846">
    <property type="protein sequence ID" value="KKN56389.1"/>
    <property type="molecule type" value="Genomic_DNA"/>
</dbReference>
<comment type="caution">
    <text evidence="1">The sequence shown here is derived from an EMBL/GenBank/DDBJ whole genome shotgun (WGS) entry which is preliminary data.</text>
</comment>
<organism evidence="1">
    <name type="scientific">marine sediment metagenome</name>
    <dbReference type="NCBI Taxonomy" id="412755"/>
    <lineage>
        <taxon>unclassified sequences</taxon>
        <taxon>metagenomes</taxon>
        <taxon>ecological metagenomes</taxon>
    </lineage>
</organism>
<name>A0A0F9RNV6_9ZZZZ</name>